<feature type="active site" evidence="5 6">
    <location>
        <position position="169"/>
    </location>
</feature>
<comment type="subcellular location">
    <subcellularLocation>
        <location evidence="5">Cytoplasm</location>
    </subcellularLocation>
</comment>
<comment type="PTM">
    <text evidence="5">Phosphorylated by CheA. Phosphorylation of the N-terminal regulatory domain activates the methylesterase activity.</text>
</comment>
<evidence type="ECO:0000256" key="1">
    <source>
        <dbReference type="ARBA" id="ARBA00022490"/>
    </source>
</evidence>
<dbReference type="GeneID" id="93294047"/>
<evidence type="ECO:0000313" key="10">
    <source>
        <dbReference type="EMBL" id="STO23078.1"/>
    </source>
</evidence>
<keyword evidence="11" id="KW-1185">Reference proteome</keyword>
<dbReference type="EC" id="3.5.1.44" evidence="5"/>
<dbReference type="GO" id="GO:0050568">
    <property type="term" value="F:protein-glutamine glutaminase activity"/>
    <property type="evidence" value="ECO:0007669"/>
    <property type="project" value="UniProtKB-UniRule"/>
</dbReference>
<dbReference type="PANTHER" id="PTHR42872:SF6">
    <property type="entry name" value="PROTEIN-GLUTAMATE METHYLESTERASE_PROTEIN-GLUTAMINE GLUTAMINASE"/>
    <property type="match status" value="1"/>
</dbReference>
<dbReference type="InterPro" id="IPR001789">
    <property type="entry name" value="Sig_transdc_resp-reg_receiver"/>
</dbReference>
<feature type="modified residue" description="4-aspartylphosphate" evidence="5 7">
    <location>
        <position position="54"/>
    </location>
</feature>
<dbReference type="PANTHER" id="PTHR42872">
    <property type="entry name" value="PROTEIN-GLUTAMATE METHYLESTERASE/PROTEIN-GLUTAMINE GLUTAMINASE"/>
    <property type="match status" value="1"/>
</dbReference>
<evidence type="ECO:0000259" key="9">
    <source>
        <dbReference type="PROSITE" id="PS50122"/>
    </source>
</evidence>
<dbReference type="AlphaFoldDB" id="A0A377GFC8"/>
<feature type="domain" description="Response regulatory" evidence="8">
    <location>
        <begin position="3"/>
        <end position="121"/>
    </location>
</feature>
<dbReference type="EMBL" id="UGGT01000001">
    <property type="protein sequence ID" value="STO23078.1"/>
    <property type="molecule type" value="Genomic_DNA"/>
</dbReference>
<keyword evidence="1 5" id="KW-0963">Cytoplasm</keyword>
<dbReference type="Pfam" id="PF00072">
    <property type="entry name" value="Response_reg"/>
    <property type="match status" value="1"/>
</dbReference>
<dbReference type="NCBIfam" id="NF001965">
    <property type="entry name" value="PRK00742.1"/>
    <property type="match status" value="1"/>
</dbReference>
<dbReference type="GO" id="GO:0006935">
    <property type="term" value="P:chemotaxis"/>
    <property type="evidence" value="ECO:0007669"/>
    <property type="project" value="UniProtKB-UniRule"/>
</dbReference>
<comment type="function">
    <text evidence="5">Involved in chemotaxis. Part of a chemotaxis signal transduction system that modulates chemotaxis in response to various stimuli. Catalyzes the demethylation of specific methylglutamate residues introduced into the chemoreceptors (methyl-accepting chemotaxis proteins or MCP) by CheR. Also mediates the irreversible deamidation of specific glutamine residues to glutamic acid.</text>
</comment>
<dbReference type="InterPro" id="IPR008248">
    <property type="entry name" value="CheB-like"/>
</dbReference>
<dbReference type="SUPFAM" id="SSF52172">
    <property type="entry name" value="CheY-like"/>
    <property type="match status" value="1"/>
</dbReference>
<feature type="active site" evidence="5 6">
    <location>
        <position position="292"/>
    </location>
</feature>
<comment type="catalytic activity">
    <reaction evidence="4 5">
        <text>[protein]-L-glutamate 5-O-methyl ester + H2O = L-glutamyl-[protein] + methanol + H(+)</text>
        <dbReference type="Rhea" id="RHEA:23236"/>
        <dbReference type="Rhea" id="RHEA-COMP:10208"/>
        <dbReference type="Rhea" id="RHEA-COMP:10311"/>
        <dbReference type="ChEBI" id="CHEBI:15377"/>
        <dbReference type="ChEBI" id="CHEBI:15378"/>
        <dbReference type="ChEBI" id="CHEBI:17790"/>
        <dbReference type="ChEBI" id="CHEBI:29973"/>
        <dbReference type="ChEBI" id="CHEBI:82795"/>
        <dbReference type="EC" id="3.1.1.61"/>
    </reaction>
</comment>
<dbReference type="PROSITE" id="PS50110">
    <property type="entry name" value="RESPONSE_REGULATORY"/>
    <property type="match status" value="1"/>
</dbReference>
<dbReference type="GO" id="GO:0005737">
    <property type="term" value="C:cytoplasm"/>
    <property type="evidence" value="ECO:0007669"/>
    <property type="project" value="UniProtKB-SubCell"/>
</dbReference>
<accession>A0A377GFC8</accession>
<dbReference type="RefSeq" id="WP_010655198.1">
    <property type="nucleotide sequence ID" value="NZ_JAPHOO010000002.1"/>
</dbReference>
<comment type="catalytic activity">
    <reaction evidence="5">
        <text>L-glutaminyl-[protein] + H2O = L-glutamyl-[protein] + NH4(+)</text>
        <dbReference type="Rhea" id="RHEA:16441"/>
        <dbReference type="Rhea" id="RHEA-COMP:10207"/>
        <dbReference type="Rhea" id="RHEA-COMP:10208"/>
        <dbReference type="ChEBI" id="CHEBI:15377"/>
        <dbReference type="ChEBI" id="CHEBI:28938"/>
        <dbReference type="ChEBI" id="CHEBI:29973"/>
        <dbReference type="ChEBI" id="CHEBI:30011"/>
        <dbReference type="EC" id="3.5.1.44"/>
    </reaction>
</comment>
<dbReference type="STRING" id="1094715.GCA_000236165_03168"/>
<evidence type="ECO:0000256" key="5">
    <source>
        <dbReference type="HAMAP-Rule" id="MF_00099"/>
    </source>
</evidence>
<dbReference type="HAMAP" id="MF_00099">
    <property type="entry name" value="CheB_chemtxs"/>
    <property type="match status" value="1"/>
</dbReference>
<dbReference type="Pfam" id="PF01339">
    <property type="entry name" value="CheB_methylest"/>
    <property type="match status" value="1"/>
</dbReference>
<dbReference type="EC" id="3.1.1.61" evidence="5"/>
<dbReference type="SUPFAM" id="SSF52738">
    <property type="entry name" value="Methylesterase CheB, C-terminal domain"/>
    <property type="match status" value="1"/>
</dbReference>
<dbReference type="Gene3D" id="3.40.50.180">
    <property type="entry name" value="Methylesterase CheB, C-terminal domain"/>
    <property type="match status" value="1"/>
</dbReference>
<dbReference type="InterPro" id="IPR000673">
    <property type="entry name" value="Sig_transdc_resp-reg_Me-estase"/>
</dbReference>
<evidence type="ECO:0000256" key="6">
    <source>
        <dbReference type="PROSITE-ProRule" id="PRU00050"/>
    </source>
</evidence>
<dbReference type="CDD" id="cd17541">
    <property type="entry name" value="REC_CheB-like"/>
    <property type="match status" value="1"/>
</dbReference>
<keyword evidence="5 7" id="KW-0597">Phosphoprotein</keyword>
<evidence type="ECO:0000256" key="4">
    <source>
        <dbReference type="ARBA" id="ARBA00048267"/>
    </source>
</evidence>
<evidence type="ECO:0000256" key="3">
    <source>
        <dbReference type="ARBA" id="ARBA00022801"/>
    </source>
</evidence>
<dbReference type="InterPro" id="IPR011006">
    <property type="entry name" value="CheY-like_superfamily"/>
</dbReference>
<organism evidence="10 11">
    <name type="scientific">Fluoribacter dumoffii</name>
    <dbReference type="NCBI Taxonomy" id="463"/>
    <lineage>
        <taxon>Bacteria</taxon>
        <taxon>Pseudomonadati</taxon>
        <taxon>Pseudomonadota</taxon>
        <taxon>Gammaproteobacteria</taxon>
        <taxon>Legionellales</taxon>
        <taxon>Legionellaceae</taxon>
        <taxon>Fluoribacter</taxon>
    </lineage>
</organism>
<dbReference type="Gene3D" id="3.40.50.2300">
    <property type="match status" value="1"/>
</dbReference>
<dbReference type="PROSITE" id="PS50122">
    <property type="entry name" value="CHEB"/>
    <property type="match status" value="1"/>
</dbReference>
<gene>
    <name evidence="10" type="primary">cheB_2</name>
    <name evidence="5" type="synonym">cheB</name>
    <name evidence="10" type="ORF">NCTC11370_03182</name>
</gene>
<sequence>MIKILIVDDSPTEAALIQHIIAAEKDMQVIGVAKNGQEAIELTSKLNPDLITMDIQMPVMDGLEATRIIMDQHPTPIVVISSLVNDESIHAIFHILEAGALTALAKPANVFSPSFEENRNHIIDILRSLSDIRVMKKPLKKHLPFDESKKHKTEHETVKHYEVIGIGASIGGPMALKTILSHLPTDFPLPIMVVQHMSPGFIRGFAQWLGENIQLKVINAVDNEPLQKGTVYIAPEHKHLEVERVHEQLVCKLVTGTPVSGFCPSITRLLQSIARVCGKKAIGILLTGMSDDGAEGLLELKKAHGHTLVQNQESSIVFGMGAVAQSMDAVDHVISLEQIAGYLTKICTTENR</sequence>
<evidence type="ECO:0000313" key="11">
    <source>
        <dbReference type="Proteomes" id="UP000254554"/>
    </source>
</evidence>
<dbReference type="CDD" id="cd16432">
    <property type="entry name" value="CheB_Rec"/>
    <property type="match status" value="1"/>
</dbReference>
<dbReference type="InterPro" id="IPR035909">
    <property type="entry name" value="CheB_C"/>
</dbReference>
<dbReference type="PIRSF" id="PIRSF000876">
    <property type="entry name" value="RR_chemtxs_CheB"/>
    <property type="match status" value="1"/>
</dbReference>
<keyword evidence="2 5" id="KW-0145">Chemotaxis</keyword>
<comment type="similarity">
    <text evidence="5">Belongs to the CheB family.</text>
</comment>
<name>A0A377GFC8_9GAMM</name>
<protein>
    <recommendedName>
        <fullName evidence="5">Protein-glutamate methylesterase/protein-glutamine glutaminase</fullName>
        <ecNumber evidence="5">3.1.1.61</ecNumber>
        <ecNumber evidence="5">3.5.1.44</ecNumber>
    </recommendedName>
</protein>
<comment type="domain">
    <text evidence="5">Contains a C-terminal catalytic domain, and an N-terminal region which modulates catalytic activity.</text>
</comment>
<dbReference type="Proteomes" id="UP000254554">
    <property type="component" value="Unassembled WGS sequence"/>
</dbReference>
<keyword evidence="3 5" id="KW-0378">Hydrolase</keyword>
<dbReference type="SMART" id="SM00448">
    <property type="entry name" value="REC"/>
    <property type="match status" value="1"/>
</dbReference>
<feature type="domain" description="CheB-type methylesterase" evidence="9">
    <location>
        <begin position="157"/>
        <end position="350"/>
    </location>
</feature>
<evidence type="ECO:0000256" key="7">
    <source>
        <dbReference type="PROSITE-ProRule" id="PRU00169"/>
    </source>
</evidence>
<dbReference type="OrthoDB" id="9793421at2"/>
<reference evidence="10 11" key="1">
    <citation type="submission" date="2018-06" db="EMBL/GenBank/DDBJ databases">
        <authorList>
            <consortium name="Pathogen Informatics"/>
            <person name="Doyle S."/>
        </authorList>
    </citation>
    <scope>NUCLEOTIDE SEQUENCE [LARGE SCALE GENOMIC DNA]</scope>
    <source>
        <strain evidence="10 11">NCTC11370</strain>
    </source>
</reference>
<evidence type="ECO:0000256" key="2">
    <source>
        <dbReference type="ARBA" id="ARBA00022500"/>
    </source>
</evidence>
<dbReference type="GO" id="GO:0008984">
    <property type="term" value="F:protein-glutamate methylesterase activity"/>
    <property type="evidence" value="ECO:0007669"/>
    <property type="project" value="UniProtKB-UniRule"/>
</dbReference>
<feature type="active site" evidence="5 6">
    <location>
        <position position="196"/>
    </location>
</feature>
<evidence type="ECO:0000259" key="8">
    <source>
        <dbReference type="PROSITE" id="PS50110"/>
    </source>
</evidence>
<dbReference type="GO" id="GO:0000156">
    <property type="term" value="F:phosphorelay response regulator activity"/>
    <property type="evidence" value="ECO:0007669"/>
    <property type="project" value="InterPro"/>
</dbReference>
<proteinExistence type="inferred from homology"/>